<evidence type="ECO:0000313" key="1">
    <source>
        <dbReference type="EMBL" id="KAJ8126502.1"/>
    </source>
</evidence>
<proteinExistence type="predicted"/>
<accession>A0ACC2JG85</accession>
<organism evidence="1 2">
    <name type="scientific">Lasiodiplodia mahajangana</name>
    <dbReference type="NCBI Taxonomy" id="1108764"/>
    <lineage>
        <taxon>Eukaryota</taxon>
        <taxon>Fungi</taxon>
        <taxon>Dikarya</taxon>
        <taxon>Ascomycota</taxon>
        <taxon>Pezizomycotina</taxon>
        <taxon>Dothideomycetes</taxon>
        <taxon>Dothideomycetes incertae sedis</taxon>
        <taxon>Botryosphaeriales</taxon>
        <taxon>Botryosphaeriaceae</taxon>
        <taxon>Lasiodiplodia</taxon>
    </lineage>
</organism>
<comment type="caution">
    <text evidence="1">The sequence shown here is derived from an EMBL/GenBank/DDBJ whole genome shotgun (WGS) entry which is preliminary data.</text>
</comment>
<protein>
    <submittedName>
        <fullName evidence="1">Uncharacterized protein</fullName>
    </submittedName>
</protein>
<keyword evidence="2" id="KW-1185">Reference proteome</keyword>
<reference evidence="1" key="1">
    <citation type="submission" date="2022-12" db="EMBL/GenBank/DDBJ databases">
        <title>Genome Sequence of Lasiodiplodia mahajangana.</title>
        <authorList>
            <person name="Buettner E."/>
        </authorList>
    </citation>
    <scope>NUCLEOTIDE SEQUENCE</scope>
    <source>
        <strain evidence="1">VT137</strain>
    </source>
</reference>
<evidence type="ECO:0000313" key="2">
    <source>
        <dbReference type="Proteomes" id="UP001153332"/>
    </source>
</evidence>
<gene>
    <name evidence="1" type="ORF">O1611_g7136</name>
</gene>
<name>A0ACC2JG85_9PEZI</name>
<dbReference type="EMBL" id="JAPUUL010001829">
    <property type="protein sequence ID" value="KAJ8126502.1"/>
    <property type="molecule type" value="Genomic_DNA"/>
</dbReference>
<dbReference type="Proteomes" id="UP001153332">
    <property type="component" value="Unassembled WGS sequence"/>
</dbReference>
<sequence length="726" mass="80821">MANYEDRQSLLPNDEQSLTLSDRSKGRVYQEDISNTTETEDSGLLSNVHRDEVRVTRPATLASRRTGWAFSGLFAISVIAALILASLLLSLSPLKPNDESQAESDPPPPQPSHLDERYVLDPDWDFFAPSQVREYEWTITDSEGSPDGVHRPMMLINNQFPGPLIEMNEGDVLLVKLLNKASNATALHWHGIFQNGTNWMDGAAGVTQCPIPPGQSYQYAFNVTGQSGTYFYHGHQGVQALDGLVGPMVIHNRREAGKPYTTDRVILLQDWWYDSASGLMKEVLSPGVEDAPIPNTALMNGVNRAVCSDHPNRDCAEVKAASLPHLDANSGERHRIRFINVGGFAWFQVAVDDHDDLQVVEVDGTIVEPTLSSPLVISPGQRYSAVLRADHGEGAYWLRARMITSCFAEQKLPENGIDEARGVVRYTSKLENRHEDHDDASTKDDHDGDEDNQDLILPQTTSELPFLSVCRDLSSTISFQPSPQLPAPEVADHSWYLRVNLAIGDWRLQRGVFNSSSFRPNLKYPTLHRVLDGLAQNNESFAVEGINTAAFDAESELVISTNKVETVDMILQNMDENSHPFHLHGTRMWVLGQGHGYFPGYEALGLLPEGKGLLNPANNTVISNPLKRDTVSVEGFGWALLRFTADNPGVWLFHCHVIWHSEAGMGMQFLSRIDALRSLQLPEEALKLCDAPEEELRKGAPPKDEVFYGFGNDRRRPRARAPNIRR</sequence>